<feature type="compositionally biased region" description="Polar residues" evidence="1">
    <location>
        <begin position="22"/>
        <end position="32"/>
    </location>
</feature>
<reference evidence="2" key="1">
    <citation type="submission" date="2023-04" db="EMBL/GenBank/DDBJ databases">
        <title>Aspergillus oryzae NBRC 4228.</title>
        <authorList>
            <person name="Ichikawa N."/>
            <person name="Sato H."/>
            <person name="Tonouchi N."/>
        </authorList>
    </citation>
    <scope>NUCLEOTIDE SEQUENCE</scope>
    <source>
        <strain evidence="2">NBRC 4228</strain>
    </source>
</reference>
<comment type="caution">
    <text evidence="2">The sequence shown here is derived from an EMBL/GenBank/DDBJ whole genome shotgun (WGS) entry which is preliminary data.</text>
</comment>
<proteinExistence type="predicted"/>
<evidence type="ECO:0000256" key="1">
    <source>
        <dbReference type="SAM" id="MobiDB-lite"/>
    </source>
</evidence>
<dbReference type="EMBL" id="BSYA01000149">
    <property type="protein sequence ID" value="GMG34794.1"/>
    <property type="molecule type" value="Genomic_DNA"/>
</dbReference>
<dbReference type="AlphaFoldDB" id="A0AAN4YWH6"/>
<dbReference type="Proteomes" id="UP001165205">
    <property type="component" value="Unassembled WGS sequence"/>
</dbReference>
<feature type="compositionally biased region" description="Basic and acidic residues" evidence="1">
    <location>
        <begin position="122"/>
        <end position="132"/>
    </location>
</feature>
<name>A0AAN4YWH6_ASPOZ</name>
<protein>
    <submittedName>
        <fullName evidence="2">Unnamed protein product</fullName>
    </submittedName>
</protein>
<organism evidence="2 3">
    <name type="scientific">Aspergillus oryzae</name>
    <name type="common">Yellow koji mold</name>
    <dbReference type="NCBI Taxonomy" id="5062"/>
    <lineage>
        <taxon>Eukaryota</taxon>
        <taxon>Fungi</taxon>
        <taxon>Dikarya</taxon>
        <taxon>Ascomycota</taxon>
        <taxon>Pezizomycotina</taxon>
        <taxon>Eurotiomycetes</taxon>
        <taxon>Eurotiomycetidae</taxon>
        <taxon>Eurotiales</taxon>
        <taxon>Aspergillaceae</taxon>
        <taxon>Aspergillus</taxon>
        <taxon>Aspergillus subgen. Circumdati</taxon>
    </lineage>
</organism>
<feature type="region of interest" description="Disordered" evidence="1">
    <location>
        <begin position="261"/>
        <end position="302"/>
    </location>
</feature>
<sequence length="397" mass="43514">MLALRDQENLVHAHQTVAASKPLNQGVKQLQPKTPGARAPKTPFKVPLNDENDPLAFGKKTVKGAGKQNGAAKPSVKDAFVTPMGMFRGTPAPPAGTVKPEKTGKRASTQRVKKFAPLVEQSKAEVQDKPAEDDVPEIEYMPPKPKGMFPRSRGHARRSWNLALGLETVYGHTEIGPDGLTKRERKLQEDSIAYDKMMDDMILKQVESISFEDPSDSDQNEPCVDEAPPRRYETRRTRAMSSREKHTSNIPTVRARDAAAALSGTERTLRPRPVSIPKPKPRVASSLFSSRKPRTPTNPSSMHHAAAVVNSKTTVGYTKGRDVSCKLHGKPPSTTKGQTIPQGIFSADTYVRPSGTPPLETDTVPLAHDADHLTANSEEVLPVYEEDEESLNFQLTL</sequence>
<accession>A0AAN4YWH6</accession>
<feature type="region of interest" description="Disordered" evidence="1">
    <location>
        <begin position="15"/>
        <end position="54"/>
    </location>
</feature>
<feature type="region of interest" description="Disordered" evidence="1">
    <location>
        <begin position="210"/>
        <end position="248"/>
    </location>
</feature>
<feature type="region of interest" description="Disordered" evidence="1">
    <location>
        <begin position="87"/>
        <end position="110"/>
    </location>
</feature>
<feature type="compositionally biased region" description="Basic and acidic residues" evidence="1">
    <location>
        <begin position="227"/>
        <end position="247"/>
    </location>
</feature>
<gene>
    <name evidence="2" type="ORF">Aory04_001010100</name>
</gene>
<evidence type="ECO:0000313" key="2">
    <source>
        <dbReference type="EMBL" id="GMG34794.1"/>
    </source>
</evidence>
<feature type="region of interest" description="Disordered" evidence="1">
    <location>
        <begin position="122"/>
        <end position="153"/>
    </location>
</feature>
<evidence type="ECO:0000313" key="3">
    <source>
        <dbReference type="Proteomes" id="UP001165205"/>
    </source>
</evidence>